<protein>
    <submittedName>
        <fullName evidence="2">Uncharacterized protein</fullName>
    </submittedName>
</protein>
<feature type="chain" id="PRO_5012235614" evidence="1">
    <location>
        <begin position="23"/>
        <end position="144"/>
    </location>
</feature>
<dbReference type="EMBL" id="FWEU01000001">
    <property type="protein sequence ID" value="SLM23193.1"/>
    <property type="molecule type" value="Genomic_DNA"/>
</dbReference>
<sequence length="144" mass="15431">MPARFASAALLLSALLSAPAMAGERQWTVLSSSDGDHTSERWQVSGTRLRTLPVFDPARAEPPLSVHQAAAAALAHARLRYPGDDFVVSEVSLQRFTAGAAPQSADAARGWVYLVSLDYNAKGWTQMVPVLLDGSIVLSDNEQL</sequence>
<evidence type="ECO:0000313" key="2">
    <source>
        <dbReference type="EMBL" id="SLM23193.1"/>
    </source>
</evidence>
<proteinExistence type="predicted"/>
<accession>A0A1W1GV08</accession>
<dbReference type="AlphaFoldDB" id="A0A1W1GV08"/>
<organism evidence="2 3">
    <name type="scientific">Stenotrophomonas indicatrix</name>
    <dbReference type="NCBI Taxonomy" id="2045451"/>
    <lineage>
        <taxon>Bacteria</taxon>
        <taxon>Pseudomonadati</taxon>
        <taxon>Pseudomonadota</taxon>
        <taxon>Gammaproteobacteria</taxon>
        <taxon>Lysobacterales</taxon>
        <taxon>Lysobacteraceae</taxon>
        <taxon>Stenotrophomonas</taxon>
    </lineage>
</organism>
<reference evidence="3" key="1">
    <citation type="submission" date="2016-10" db="EMBL/GenBank/DDBJ databases">
        <authorList>
            <person name="Varghese N."/>
        </authorList>
    </citation>
    <scope>NUCLEOTIDE SEQUENCE [LARGE SCALE GENOMIC DNA]</scope>
    <source>
        <strain evidence="3">92MFCol6.1</strain>
    </source>
</reference>
<keyword evidence="1" id="KW-0732">Signal</keyword>
<feature type="signal peptide" evidence="1">
    <location>
        <begin position="1"/>
        <end position="22"/>
    </location>
</feature>
<name>A0A1W1GV08_9GAMM</name>
<evidence type="ECO:0000256" key="1">
    <source>
        <dbReference type="SAM" id="SignalP"/>
    </source>
</evidence>
<evidence type="ECO:0000313" key="3">
    <source>
        <dbReference type="Proteomes" id="UP000191133"/>
    </source>
</evidence>
<gene>
    <name evidence="2" type="ORF">SAMN04488690_0881</name>
</gene>
<dbReference type="Proteomes" id="UP000191133">
    <property type="component" value="Unassembled WGS sequence"/>
</dbReference>
<dbReference type="RefSeq" id="WP_139784893.1">
    <property type="nucleotide sequence ID" value="NZ_FWEU01000001.1"/>
</dbReference>